<evidence type="ECO:0000313" key="2">
    <source>
        <dbReference type="EMBL" id="OWK15496.1"/>
    </source>
</evidence>
<dbReference type="EMBL" id="MKHE01000005">
    <property type="protein sequence ID" value="OWK15496.1"/>
    <property type="molecule type" value="Genomic_DNA"/>
</dbReference>
<dbReference type="Proteomes" id="UP000242450">
    <property type="component" value="Chromosome 5"/>
</dbReference>
<comment type="caution">
    <text evidence="2">The sequence shown here is derived from an EMBL/GenBank/DDBJ whole genome shotgun (WGS) entry which is preliminary data.</text>
</comment>
<reference evidence="2 3" key="1">
    <citation type="journal article" date="2018" name="Mol. Genet. Genomics">
        <title>The red deer Cervus elaphus genome CerEla1.0: sequencing, annotating, genes, and chromosomes.</title>
        <authorList>
            <person name="Bana N.A."/>
            <person name="Nyiri A."/>
            <person name="Nagy J."/>
            <person name="Frank K."/>
            <person name="Nagy T."/>
            <person name="Steger V."/>
            <person name="Schiller M."/>
            <person name="Lakatos P."/>
            <person name="Sugar L."/>
            <person name="Horn P."/>
            <person name="Barta E."/>
            <person name="Orosz L."/>
        </authorList>
    </citation>
    <scope>NUCLEOTIDE SEQUENCE [LARGE SCALE GENOMIC DNA]</scope>
    <source>
        <strain evidence="2">Hungarian</strain>
    </source>
</reference>
<sequence length="93" mass="9835">MLPQTRVSRGRSFHHQSRVCDEVGKGHLPGAEQKLHAVPFSLMLAQDFPVLGTRTHLARGPSGPPIGSPDSKVLSGSVASPPTWGNTVLSLTS</sequence>
<gene>
    <name evidence="2" type="ORF">Celaphus_00000200</name>
</gene>
<dbReference type="AlphaFoldDB" id="A0A212DB96"/>
<evidence type="ECO:0000313" key="3">
    <source>
        <dbReference type="Proteomes" id="UP000242450"/>
    </source>
</evidence>
<proteinExistence type="predicted"/>
<organism evidence="2 3">
    <name type="scientific">Cervus elaphus hippelaphus</name>
    <name type="common">European red deer</name>
    <dbReference type="NCBI Taxonomy" id="46360"/>
    <lineage>
        <taxon>Eukaryota</taxon>
        <taxon>Metazoa</taxon>
        <taxon>Chordata</taxon>
        <taxon>Craniata</taxon>
        <taxon>Vertebrata</taxon>
        <taxon>Euteleostomi</taxon>
        <taxon>Mammalia</taxon>
        <taxon>Eutheria</taxon>
        <taxon>Laurasiatheria</taxon>
        <taxon>Artiodactyla</taxon>
        <taxon>Ruminantia</taxon>
        <taxon>Pecora</taxon>
        <taxon>Cervidae</taxon>
        <taxon>Cervinae</taxon>
        <taxon>Cervus</taxon>
    </lineage>
</organism>
<feature type="region of interest" description="Disordered" evidence="1">
    <location>
        <begin position="55"/>
        <end position="93"/>
    </location>
</feature>
<feature type="compositionally biased region" description="Polar residues" evidence="1">
    <location>
        <begin position="77"/>
        <end position="93"/>
    </location>
</feature>
<evidence type="ECO:0000256" key="1">
    <source>
        <dbReference type="SAM" id="MobiDB-lite"/>
    </source>
</evidence>
<feature type="non-terminal residue" evidence="2">
    <location>
        <position position="93"/>
    </location>
</feature>
<keyword evidence="3" id="KW-1185">Reference proteome</keyword>
<name>A0A212DB96_CEREH</name>
<protein>
    <submittedName>
        <fullName evidence="2">Uncharacterized protein</fullName>
    </submittedName>
</protein>
<accession>A0A212DB96</accession>